<keyword evidence="4" id="KW-1185">Reference proteome</keyword>
<comment type="caution">
    <text evidence="3">The sequence shown here is derived from an EMBL/GenBank/DDBJ whole genome shotgun (WGS) entry which is preliminary data.</text>
</comment>
<reference evidence="3 4" key="2">
    <citation type="submission" date="2018-03" db="EMBL/GenBank/DDBJ databases">
        <title>The ancient ancestry and fast evolution of plastids.</title>
        <authorList>
            <person name="Moore K.R."/>
            <person name="Magnabosco C."/>
            <person name="Momper L."/>
            <person name="Gold D.A."/>
            <person name="Bosak T."/>
            <person name="Fournier G.P."/>
        </authorList>
    </citation>
    <scope>NUCLEOTIDE SEQUENCE [LARGE SCALE GENOMIC DNA]</scope>
    <source>
        <strain evidence="3 4">ULC007</strain>
    </source>
</reference>
<dbReference type="Proteomes" id="UP000238634">
    <property type="component" value="Unassembled WGS sequence"/>
</dbReference>
<proteinExistence type="predicted"/>
<evidence type="ECO:0000313" key="4">
    <source>
        <dbReference type="Proteomes" id="UP000238634"/>
    </source>
</evidence>
<evidence type="ECO:0000256" key="2">
    <source>
        <dbReference type="SAM" id="SignalP"/>
    </source>
</evidence>
<accession>A0A2T1DAE4</accession>
<feature type="compositionally biased region" description="Low complexity" evidence="1">
    <location>
        <begin position="32"/>
        <end position="119"/>
    </location>
</feature>
<organism evidence="3 4">
    <name type="scientific">Phormidesmis priestleyi ULC007</name>
    <dbReference type="NCBI Taxonomy" id="1920490"/>
    <lineage>
        <taxon>Bacteria</taxon>
        <taxon>Bacillati</taxon>
        <taxon>Cyanobacteriota</taxon>
        <taxon>Cyanophyceae</taxon>
        <taxon>Leptolyngbyales</taxon>
        <taxon>Leptolyngbyaceae</taxon>
        <taxon>Phormidesmis</taxon>
    </lineage>
</organism>
<evidence type="ECO:0000313" key="3">
    <source>
        <dbReference type="EMBL" id="PSB17437.1"/>
    </source>
</evidence>
<protein>
    <submittedName>
        <fullName evidence="3">Uncharacterized protein</fullName>
    </submittedName>
</protein>
<evidence type="ECO:0000256" key="1">
    <source>
        <dbReference type="SAM" id="MobiDB-lite"/>
    </source>
</evidence>
<keyword evidence="2" id="KW-0732">Signal</keyword>
<feature type="region of interest" description="Disordered" evidence="1">
    <location>
        <begin position="31"/>
        <end position="128"/>
    </location>
</feature>
<sequence length="234" mass="24517">MLRKIVAASVIAVLTGYALPGAAQSIDTNLAQTPTTPTETQPTTPTETQPTTPSTETTPITPSTTTTDPIKTPSTETQPTAPTETQPMTPTETQPTTPLPSTQPVTPEPTTTTPSTTPSAEVKPGDATATTTVLSEETITGIKEVSFPTPPVTPAFFTLPIELRVVKDPAITSNTPITDKNATDLSAWSSAIRACAMDRPAFVRMVGDQQVPFMVNGTEGKVRLNANDKPVCSG</sequence>
<dbReference type="PRINTS" id="PR01217">
    <property type="entry name" value="PRICHEXTENSN"/>
</dbReference>
<name>A0A2T1DAE4_9CYAN</name>
<feature type="chain" id="PRO_5015445473" evidence="2">
    <location>
        <begin position="26"/>
        <end position="234"/>
    </location>
</feature>
<gene>
    <name evidence="3" type="ORF">C7B65_18615</name>
</gene>
<dbReference type="EMBL" id="PVWG01000028">
    <property type="protein sequence ID" value="PSB17437.1"/>
    <property type="molecule type" value="Genomic_DNA"/>
</dbReference>
<feature type="signal peptide" evidence="2">
    <location>
        <begin position="1"/>
        <end position="25"/>
    </location>
</feature>
<dbReference type="AlphaFoldDB" id="A0A2T1DAE4"/>
<reference evidence="3 4" key="1">
    <citation type="submission" date="2018-02" db="EMBL/GenBank/DDBJ databases">
        <authorList>
            <person name="Cohen D.B."/>
            <person name="Kent A.D."/>
        </authorList>
    </citation>
    <scope>NUCLEOTIDE SEQUENCE [LARGE SCALE GENOMIC DNA]</scope>
    <source>
        <strain evidence="3 4">ULC007</strain>
    </source>
</reference>